<evidence type="ECO:0000313" key="5">
    <source>
        <dbReference type="EMBL" id="PWO00525.1"/>
    </source>
</evidence>
<feature type="coiled-coil region" evidence="1">
    <location>
        <begin position="977"/>
        <end position="1011"/>
    </location>
</feature>
<dbReference type="Pfam" id="PF00616">
    <property type="entry name" value="RasGAP"/>
    <property type="match status" value="1"/>
</dbReference>
<evidence type="ECO:0000256" key="1">
    <source>
        <dbReference type="SAM" id="Coils"/>
    </source>
</evidence>
<dbReference type="GO" id="GO:0005096">
    <property type="term" value="F:GTPase activator activity"/>
    <property type="evidence" value="ECO:0007669"/>
    <property type="project" value="TreeGrafter"/>
</dbReference>
<dbReference type="Pfam" id="PF03836">
    <property type="entry name" value="RasGAP_C"/>
    <property type="match status" value="1"/>
</dbReference>
<protein>
    <recommendedName>
        <fullName evidence="7">Ras GTPase-activating-like protein IQGAP2</fullName>
    </recommendedName>
</protein>
<evidence type="ECO:0000313" key="6">
    <source>
        <dbReference type="Proteomes" id="UP000245946"/>
    </source>
</evidence>
<dbReference type="CDD" id="cd05127">
    <property type="entry name" value="RasGAP_IQGAP_like"/>
    <property type="match status" value="1"/>
</dbReference>
<dbReference type="GO" id="GO:1903479">
    <property type="term" value="P:mitotic actomyosin contractile ring assembly actin filament organization"/>
    <property type="evidence" value="ECO:0007669"/>
    <property type="project" value="TreeGrafter"/>
</dbReference>
<feature type="compositionally biased region" description="Low complexity" evidence="2">
    <location>
        <begin position="114"/>
        <end position="137"/>
    </location>
</feature>
<dbReference type="OrthoDB" id="775356at2759"/>
<dbReference type="SMART" id="SM00033">
    <property type="entry name" value="CH"/>
    <property type="match status" value="1"/>
</dbReference>
<dbReference type="EMBL" id="KZ819285">
    <property type="protein sequence ID" value="PWO00525.1"/>
    <property type="molecule type" value="Genomic_DNA"/>
</dbReference>
<feature type="domain" description="Calponin-homology (CH)" evidence="4">
    <location>
        <begin position="399"/>
        <end position="505"/>
    </location>
</feature>
<sequence>MEPAKSTPPPAASANARNPFGYQTRLLERSASRSNSSFSLANGAADGAGSGSPAPRLPGATGLVHSGSVRRYPAPHRHTGSLDPARAAELMHGRSGGASPTHATHAEGHFGSNGSLASSSSSSSPAAARSPRLGSSSTFSTPASARINRHLSMPPAPREDPSTPTAVSRRPPSPTKASSPFARPASPTKYERPASPYKSSLVSPSSPGKADSSWVNSSPSTPSGSFWSQAASNSTAPSSHAPSAIHLGGVSDLKRSSVGALQMMRDFTTRADSVTSPDGPGHTRMTVGPRSGGAMRAEKGLGFTPEERATASYDEGFVKPARPGRMESEDQNAGEIVLPGITTGAEDVAGLQGRIRLARAGGAGSAALGRPAATSSLPFSAASKWMDTQRHLLQAYEYLCHCGEAKQWLEHCVGEELGDVVDMENEMRDGIILAKLARTFEPECVPRIFTHPKLQYRHTDNTNYFFRFCNKVELPISFQFELTDLYEKKNFPKVVYCIHALSHILARQGRALKVGNLVGNLQFTDDQLQQTQRGLDAAGIAMPKFGALGKTLAKEMNVEPEPEPESEEERIDRELAENLSSVLVAQTAVRGLLARKAFARMRADAAERRRAEEERRRQAEERRRLEEERQRAEEARLAALAEEERQRKAEAERRRQEEERRLAEEARIAEERRKAEEKRLLDAWAPKVQAQVRAALVRKRHDRKVAELNTSTRNFIGLQARIRGVLLRKNFYKDISALDVHEVSVTAMQAQVRGVLARLAYQERIFGLGDATEAVIKLQAACRATLARRRLLGKIRSLRESTDSIVAVQAQVRGLLARRTRVKMASALQKVEVHRSVGGLQSFARAALARRKHQEQRKELNFVTPDVVGVQSQIRGVLARREHEWWRGHILSSEPVAVHLQSLVRGLLARRKFWSKLRHYHDHMEKVVKIQSLFRGKQQGEQYRSLTMGKNVPVSTIKNFGHLLNDSDHDFEDEIEVERLRKLVVRSIRENRTLENDVSELDTKIALLVKNKIGIEELIKAKNERGLLGQRDAAANLQRRNSVLTAAGDPFAEQTLDRSARRKLELYQELFYSLQTRPEYLARLCARVGKMEISDRQRKQVEKIVLTLFGYAQKAREEYLLLKLFQRCVAEELQLVSGVQDFMRGNAQFIKLVLQYNRGAKERKYLRDLLAPLVQGIVDDDALDLETDPCTIYRGCINREEMETGQASRRPLDVTFHEALADPEARTAFIQHLQFLRGTTEAFLSAIIGSTKRMPFGIRYIAREVFRGLQEKFPNEAEDTLIKVVGHLVYYRYLNPAIVAPEGFDVIETLVGPVQRKNLAEVSKMLTQVAAGRLFSEDNPYLQPLNEYVSQASERFVKWLHTVVDVQDAELQFSADEFLDHTVAQKPVIYISPNEIYSMHLLVAQQIDHLAPRPEDPLRGVLTELGAPPVSNTQELNTARDSEVTLELVSRATNLVDPEAETKALFVESKRLVLSLLKVQSGKTLLDVFVAPVTDADELAWEELVSLEVAGDRARMRGQRPPGPNEVRSPRLEDVRRLSFAELKARTLENMLQLEKLGKVSRSNGYQEMLSALAVDIRNKHRKRIQRHNEKTAMAVTLTNLGEKKSYLEEQINSYHAYIDASMQTMQKKGKKKFVLPFTQQYFHMRSLKASGKVPKFGSYKYTAQRLFEKGVLLSVEQFSQKQYDQINLTISSDEPGLFTVTASVLGVVGGTEDLRIEDLLSAQFSNVSVLTLMDGMAKVKLPLLINLINTKFYA</sequence>
<gene>
    <name evidence="5" type="ORF">FA09DRAFT_327946</name>
</gene>
<keyword evidence="6" id="KW-1185">Reference proteome</keyword>
<dbReference type="InterPro" id="IPR000048">
    <property type="entry name" value="IQ_motif_EF-hand-BS"/>
</dbReference>
<dbReference type="CDD" id="cd21206">
    <property type="entry name" value="CH_IQGAP"/>
    <property type="match status" value="1"/>
</dbReference>
<dbReference type="PANTHER" id="PTHR14149:SF14">
    <property type="entry name" value="CALPONIN-HOMOLOGY (CH) DOMAIN-CONTAINING PROTEIN"/>
    <property type="match status" value="1"/>
</dbReference>
<dbReference type="InterPro" id="IPR000593">
    <property type="entry name" value="RasGAP_C"/>
</dbReference>
<dbReference type="RefSeq" id="XP_025600803.1">
    <property type="nucleotide sequence ID" value="XM_025741591.1"/>
</dbReference>
<evidence type="ECO:0000259" key="4">
    <source>
        <dbReference type="PROSITE" id="PS50021"/>
    </source>
</evidence>
<dbReference type="SMART" id="SM00323">
    <property type="entry name" value="RasGAP"/>
    <property type="match status" value="1"/>
</dbReference>
<dbReference type="GO" id="GO:0051015">
    <property type="term" value="F:actin filament binding"/>
    <property type="evidence" value="ECO:0007669"/>
    <property type="project" value="TreeGrafter"/>
</dbReference>
<dbReference type="InterPro" id="IPR001715">
    <property type="entry name" value="CH_dom"/>
</dbReference>
<dbReference type="InterPro" id="IPR001936">
    <property type="entry name" value="RasGAP_dom"/>
</dbReference>
<feature type="compositionally biased region" description="Low complexity" evidence="2">
    <location>
        <begin position="32"/>
        <end position="54"/>
    </location>
</feature>
<evidence type="ECO:0008006" key="7">
    <source>
        <dbReference type="Google" id="ProtNLM"/>
    </source>
</evidence>
<dbReference type="GO" id="GO:0005938">
    <property type="term" value="C:cell cortex"/>
    <property type="evidence" value="ECO:0007669"/>
    <property type="project" value="TreeGrafter"/>
</dbReference>
<dbReference type="Gene3D" id="1.10.418.10">
    <property type="entry name" value="Calponin-like domain"/>
    <property type="match status" value="1"/>
</dbReference>
<feature type="coiled-coil region" evidence="1">
    <location>
        <begin position="596"/>
        <end position="679"/>
    </location>
</feature>
<feature type="compositionally biased region" description="Low complexity" evidence="2">
    <location>
        <begin position="195"/>
        <end position="228"/>
    </location>
</feature>
<dbReference type="SMART" id="SM00015">
    <property type="entry name" value="IQ"/>
    <property type="match status" value="10"/>
</dbReference>
<organism evidence="5 6">
    <name type="scientific">Tilletiopsis washingtonensis</name>
    <dbReference type="NCBI Taxonomy" id="58919"/>
    <lineage>
        <taxon>Eukaryota</taxon>
        <taxon>Fungi</taxon>
        <taxon>Dikarya</taxon>
        <taxon>Basidiomycota</taxon>
        <taxon>Ustilaginomycotina</taxon>
        <taxon>Exobasidiomycetes</taxon>
        <taxon>Entylomatales</taxon>
        <taxon>Entylomatales incertae sedis</taxon>
        <taxon>Tilletiopsis</taxon>
    </lineage>
</organism>
<feature type="domain" description="Ras-GAP" evidence="3">
    <location>
        <begin position="1103"/>
        <end position="1331"/>
    </location>
</feature>
<reference evidence="5 6" key="1">
    <citation type="journal article" date="2018" name="Mol. Biol. Evol.">
        <title>Broad Genomic Sampling Reveals a Smut Pathogenic Ancestry of the Fungal Clade Ustilaginomycotina.</title>
        <authorList>
            <person name="Kijpornyongpan T."/>
            <person name="Mondo S.J."/>
            <person name="Barry K."/>
            <person name="Sandor L."/>
            <person name="Lee J."/>
            <person name="Lipzen A."/>
            <person name="Pangilinan J."/>
            <person name="LaButti K."/>
            <person name="Hainaut M."/>
            <person name="Henrissat B."/>
            <person name="Grigoriev I.V."/>
            <person name="Spatafora J.W."/>
            <person name="Aime M.C."/>
        </authorList>
    </citation>
    <scope>NUCLEOTIDE SEQUENCE [LARGE SCALE GENOMIC DNA]</scope>
    <source>
        <strain evidence="5 6">MCA 4186</strain>
    </source>
</reference>
<dbReference type="Pfam" id="PF00612">
    <property type="entry name" value="IQ"/>
    <property type="match status" value="4"/>
</dbReference>
<proteinExistence type="predicted"/>
<dbReference type="InterPro" id="IPR036872">
    <property type="entry name" value="CH_dom_sf"/>
</dbReference>
<dbReference type="Proteomes" id="UP000245946">
    <property type="component" value="Unassembled WGS sequence"/>
</dbReference>
<dbReference type="Pfam" id="PF00307">
    <property type="entry name" value="CH"/>
    <property type="match status" value="1"/>
</dbReference>
<feature type="region of interest" description="Disordered" evidence="2">
    <location>
        <begin position="1"/>
        <end position="243"/>
    </location>
</feature>
<dbReference type="GeneID" id="37269135"/>
<feature type="compositionally biased region" description="Pro residues" evidence="2">
    <location>
        <begin position="1"/>
        <end position="11"/>
    </location>
</feature>
<accession>A0A316ZHL4</accession>
<dbReference type="SUPFAM" id="SSF47576">
    <property type="entry name" value="Calponin-homology domain, CH-domain"/>
    <property type="match status" value="1"/>
</dbReference>
<dbReference type="GO" id="GO:0005516">
    <property type="term" value="F:calmodulin binding"/>
    <property type="evidence" value="ECO:0007669"/>
    <property type="project" value="TreeGrafter"/>
</dbReference>
<evidence type="ECO:0000256" key="2">
    <source>
        <dbReference type="SAM" id="MobiDB-lite"/>
    </source>
</evidence>
<dbReference type="CDD" id="cd22541">
    <property type="entry name" value="SP5_N"/>
    <property type="match status" value="1"/>
</dbReference>
<dbReference type="InterPro" id="IPR008936">
    <property type="entry name" value="Rho_GTPase_activation_prot"/>
</dbReference>
<dbReference type="Gene3D" id="1.10.506.10">
    <property type="entry name" value="GTPase Activation - p120gap, domain 1"/>
    <property type="match status" value="1"/>
</dbReference>
<dbReference type="PROSITE" id="PS50021">
    <property type="entry name" value="CH"/>
    <property type="match status" value="1"/>
</dbReference>
<feature type="region of interest" description="Disordered" evidence="2">
    <location>
        <begin position="270"/>
        <end position="307"/>
    </location>
</feature>
<feature type="compositionally biased region" description="Polar residues" evidence="2">
    <location>
        <begin position="229"/>
        <end position="241"/>
    </location>
</feature>
<dbReference type="PANTHER" id="PTHR14149">
    <property type="entry name" value="RAS GTPASE-ACTIVATING PROTEIN WITH IQ MOTIF"/>
    <property type="match status" value="1"/>
</dbReference>
<dbReference type="Gene3D" id="1.20.5.190">
    <property type="match status" value="2"/>
</dbReference>
<dbReference type="PROSITE" id="PS50096">
    <property type="entry name" value="IQ"/>
    <property type="match status" value="9"/>
</dbReference>
<dbReference type="STRING" id="58919.A0A316ZHL4"/>
<keyword evidence="1" id="KW-0175">Coiled coil</keyword>
<dbReference type="PROSITE" id="PS50018">
    <property type="entry name" value="RAS_GTPASE_ACTIV_2"/>
    <property type="match status" value="1"/>
</dbReference>
<dbReference type="SUPFAM" id="SSF143885">
    <property type="entry name" value="RGC domain-like"/>
    <property type="match status" value="1"/>
</dbReference>
<name>A0A316ZHL4_9BASI</name>
<evidence type="ECO:0000259" key="3">
    <source>
        <dbReference type="PROSITE" id="PS50018"/>
    </source>
</evidence>
<dbReference type="SUPFAM" id="SSF48350">
    <property type="entry name" value="GTPase activation domain, GAP"/>
    <property type="match status" value="1"/>
</dbReference>